<protein>
    <submittedName>
        <fullName evidence="1">Uncharacterized protein</fullName>
    </submittedName>
</protein>
<dbReference type="eggNOG" id="ENOG5033CJ2">
    <property type="taxonomic scope" value="Bacteria"/>
</dbReference>
<dbReference type="PATRIC" id="fig|1246626.3.peg.394"/>
<gene>
    <name evidence="1" type="ORF">BleG1_0405</name>
</gene>
<name>A0A060LXK9_9BACI</name>
<evidence type="ECO:0000313" key="2">
    <source>
        <dbReference type="Proteomes" id="UP000027142"/>
    </source>
</evidence>
<proteinExistence type="predicted"/>
<dbReference type="HOGENOM" id="CLU_215686_0_0_9"/>
<dbReference type="EMBL" id="CP003923">
    <property type="protein sequence ID" value="AIC93013.1"/>
    <property type="molecule type" value="Genomic_DNA"/>
</dbReference>
<organism evidence="1 2">
    <name type="scientific">Shouchella lehensis G1</name>
    <dbReference type="NCBI Taxonomy" id="1246626"/>
    <lineage>
        <taxon>Bacteria</taxon>
        <taxon>Bacillati</taxon>
        <taxon>Bacillota</taxon>
        <taxon>Bacilli</taxon>
        <taxon>Bacillales</taxon>
        <taxon>Bacillaceae</taxon>
        <taxon>Shouchella</taxon>
    </lineage>
</organism>
<accession>A0A060LXK9</accession>
<reference evidence="1 2" key="1">
    <citation type="journal article" date="2014" name="Gene">
        <title>A comparative genomic analysis of the alkalitolerant soil bacterium Bacillus lehensis G1.</title>
        <authorList>
            <person name="Noor Y.M."/>
            <person name="Samsulrizal N.H."/>
            <person name="Jema'on N.A."/>
            <person name="Low K.O."/>
            <person name="Ramli A.N."/>
            <person name="Alias N.I."/>
            <person name="Damis S.I."/>
            <person name="Fuzi S.F."/>
            <person name="Isa M.N."/>
            <person name="Murad A.M."/>
            <person name="Raih M.F."/>
            <person name="Bakar F.D."/>
            <person name="Najimudin N."/>
            <person name="Mahadi N.M."/>
            <person name="Illias R.M."/>
        </authorList>
    </citation>
    <scope>NUCLEOTIDE SEQUENCE [LARGE SCALE GENOMIC DNA]</scope>
    <source>
        <strain evidence="1 2">G1</strain>
    </source>
</reference>
<keyword evidence="2" id="KW-1185">Reference proteome</keyword>
<dbReference type="AlphaFoldDB" id="A0A060LXK9"/>
<sequence>MGKLMKLLKSQAVRQGIKQAQKHIVPLVKKELKKRKGLK</sequence>
<dbReference type="Proteomes" id="UP000027142">
    <property type="component" value="Chromosome"/>
</dbReference>
<evidence type="ECO:0000313" key="1">
    <source>
        <dbReference type="EMBL" id="AIC93013.1"/>
    </source>
</evidence>
<dbReference type="KEGG" id="ble:BleG1_0405"/>